<name>A0A6L2MAW7_TANCI</name>
<proteinExistence type="predicted"/>
<feature type="domain" description="Reverse transcriptase RNase H-like" evidence="7">
    <location>
        <begin position="418"/>
        <end position="494"/>
    </location>
</feature>
<evidence type="ECO:0000313" key="8">
    <source>
        <dbReference type="EMBL" id="GEU69822.1"/>
    </source>
</evidence>
<dbReference type="InterPro" id="IPR012337">
    <property type="entry name" value="RNaseH-like_sf"/>
</dbReference>
<dbReference type="InterPro" id="IPR043502">
    <property type="entry name" value="DNA/RNA_pol_sf"/>
</dbReference>
<dbReference type="GO" id="GO:0004519">
    <property type="term" value="F:endonuclease activity"/>
    <property type="evidence" value="ECO:0007669"/>
    <property type="project" value="UniProtKB-KW"/>
</dbReference>
<organism evidence="8">
    <name type="scientific">Tanacetum cinerariifolium</name>
    <name type="common">Dalmatian daisy</name>
    <name type="synonym">Chrysanthemum cinerariifolium</name>
    <dbReference type="NCBI Taxonomy" id="118510"/>
    <lineage>
        <taxon>Eukaryota</taxon>
        <taxon>Viridiplantae</taxon>
        <taxon>Streptophyta</taxon>
        <taxon>Embryophyta</taxon>
        <taxon>Tracheophyta</taxon>
        <taxon>Spermatophyta</taxon>
        <taxon>Magnoliopsida</taxon>
        <taxon>eudicotyledons</taxon>
        <taxon>Gunneridae</taxon>
        <taxon>Pentapetalae</taxon>
        <taxon>asterids</taxon>
        <taxon>campanulids</taxon>
        <taxon>Asterales</taxon>
        <taxon>Asteraceae</taxon>
        <taxon>Asteroideae</taxon>
        <taxon>Anthemideae</taxon>
        <taxon>Anthemidinae</taxon>
        <taxon>Tanacetum</taxon>
    </lineage>
</organism>
<dbReference type="SUPFAM" id="SSF53098">
    <property type="entry name" value="Ribonuclease H-like"/>
    <property type="match status" value="1"/>
</dbReference>
<comment type="caution">
    <text evidence="8">The sequence shown here is derived from an EMBL/GenBank/DDBJ whole genome shotgun (WGS) entry which is preliminary data.</text>
</comment>
<evidence type="ECO:0000256" key="3">
    <source>
        <dbReference type="ARBA" id="ARBA00022722"/>
    </source>
</evidence>
<evidence type="ECO:0000256" key="6">
    <source>
        <dbReference type="ARBA" id="ARBA00022918"/>
    </source>
</evidence>
<keyword evidence="3" id="KW-0540">Nuclease</keyword>
<keyword evidence="1" id="KW-0808">Transferase</keyword>
<dbReference type="SUPFAM" id="SSF56672">
    <property type="entry name" value="DNA/RNA polymerases"/>
    <property type="match status" value="1"/>
</dbReference>
<protein>
    <submittedName>
        <fullName evidence="8">Putative reverse transcriptase domain-containing protein</fullName>
    </submittedName>
</protein>
<keyword evidence="2" id="KW-0548">Nucleotidyltransferase</keyword>
<evidence type="ECO:0000259" key="7">
    <source>
        <dbReference type="Pfam" id="PF17917"/>
    </source>
</evidence>
<dbReference type="GO" id="GO:0003964">
    <property type="term" value="F:RNA-directed DNA polymerase activity"/>
    <property type="evidence" value="ECO:0007669"/>
    <property type="project" value="UniProtKB-KW"/>
</dbReference>
<dbReference type="PANTHER" id="PTHR34072">
    <property type="entry name" value="ENZYMATIC POLYPROTEIN-RELATED"/>
    <property type="match status" value="1"/>
</dbReference>
<dbReference type="EMBL" id="BKCJ010006005">
    <property type="protein sequence ID" value="GEU69822.1"/>
    <property type="molecule type" value="Genomic_DNA"/>
</dbReference>
<dbReference type="GO" id="GO:0016787">
    <property type="term" value="F:hydrolase activity"/>
    <property type="evidence" value="ECO:0007669"/>
    <property type="project" value="UniProtKB-KW"/>
</dbReference>
<dbReference type="InterPro" id="IPR041373">
    <property type="entry name" value="RT_RNaseH"/>
</dbReference>
<dbReference type="InterPro" id="IPR036397">
    <property type="entry name" value="RNaseH_sf"/>
</dbReference>
<keyword evidence="5" id="KW-0378">Hydrolase</keyword>
<dbReference type="PANTHER" id="PTHR34072:SF52">
    <property type="entry name" value="RIBONUCLEASE H"/>
    <property type="match status" value="1"/>
</dbReference>
<dbReference type="GO" id="GO:0003676">
    <property type="term" value="F:nucleic acid binding"/>
    <property type="evidence" value="ECO:0007669"/>
    <property type="project" value="InterPro"/>
</dbReference>
<reference evidence="8" key="1">
    <citation type="journal article" date="2019" name="Sci. Rep.">
        <title>Draft genome of Tanacetum cinerariifolium, the natural source of mosquito coil.</title>
        <authorList>
            <person name="Yamashiro T."/>
            <person name="Shiraishi A."/>
            <person name="Satake H."/>
            <person name="Nakayama K."/>
        </authorList>
    </citation>
    <scope>NUCLEOTIDE SEQUENCE</scope>
</reference>
<dbReference type="CDD" id="cd09274">
    <property type="entry name" value="RNase_HI_RT_Ty3"/>
    <property type="match status" value="1"/>
</dbReference>
<keyword evidence="6 8" id="KW-0695">RNA-directed DNA polymerase</keyword>
<keyword evidence="4" id="KW-0255">Endonuclease</keyword>
<evidence type="ECO:0000256" key="5">
    <source>
        <dbReference type="ARBA" id="ARBA00022801"/>
    </source>
</evidence>
<accession>A0A6L2MAW7</accession>
<dbReference type="Pfam" id="PF17917">
    <property type="entry name" value="RT_RNaseH"/>
    <property type="match status" value="1"/>
</dbReference>
<dbReference type="AlphaFoldDB" id="A0A6L2MAW7"/>
<gene>
    <name evidence="8" type="ORF">Tci_041800</name>
</gene>
<evidence type="ECO:0000256" key="1">
    <source>
        <dbReference type="ARBA" id="ARBA00022679"/>
    </source>
</evidence>
<dbReference type="Gene3D" id="3.30.420.10">
    <property type="entry name" value="Ribonuclease H-like superfamily/Ribonuclease H"/>
    <property type="match status" value="1"/>
</dbReference>
<evidence type="ECO:0000256" key="2">
    <source>
        <dbReference type="ARBA" id="ARBA00022695"/>
    </source>
</evidence>
<sequence>MFTFTHPITIPSDSDIEDAFFSTHSPDYILASTDYFPASPGNTSSDPSEDLSKYLLASLAISPFHDDSYMKVMQAYNATSNESPIPLPRAPIAPPTVLPPSPVLPLSPIEQMGHNDKIVLARVRISTLEMIIEDIQCDDSYLYLRITMVLLPSGFLKPLYPDIMDMINDQDIEYTISPTPPLDYPLMSYLSGHVMKPLESEPVSKKPNESDAWILILCYLVNVDRMVPKRTSTSAAPSMNQAAIKKLVADSTEGAVGLIRWFKRTKSVFSRSNYTEDCKVKFTTCTLTEEALLWGNSFAQPIGIEEAYKTTWSDLKKLLIKKRFQELAVLCPTMVRNSEKLMEVFIEGLPRSIEGDVTASKPQTLEEAITRTQSIVQFLGQVIDSQGIHVDPAKIEAVKKWASLATPTEVRERCYCKEKKVIAYASRQLKPHEENYTTHDLELEAAVFALKIWRHYLYGIKCTVFTDHKSLQYILDQKELNMRQRRWLELLADYDCEIRYHPGKVNVVADALSQKEQIKPLRVRELVMTMHLKLPSQILNAQTEAIKEENIEAENLRGMDKAFKSALGTQLDMCTAYHPETDGQSERTTQTLKDMLRACVIDFGKGWERHLPLKCLSDESLVIPMKELRLDDKLNFVEEPIEIMDREVKQLKQSRIPMIKVRWNSKREPEFT</sequence>
<evidence type="ECO:0000256" key="4">
    <source>
        <dbReference type="ARBA" id="ARBA00022759"/>
    </source>
</evidence>